<dbReference type="GO" id="GO:0005524">
    <property type="term" value="F:ATP binding"/>
    <property type="evidence" value="ECO:0007669"/>
    <property type="project" value="InterPro"/>
</dbReference>
<sequence length="671" mass="76064">MSPDTKLYRHRCLRGSCPDRWSKFPNHKEDQDNLEEITSKDPIVHRHIFSDHKWETESFTIHSPLMQGVLSTVLERYQDLDLELEKWTFKPPFMPLIHRWDRLLSLCDDQGKEPVPEASTQLLEFLTPILAPKVDALVKTRKTGNVMFQDLWQIFAPHEFVMTKFYGVEAVCRVTKYKLVEPNFAPPYWEIYLEYIDWNGNRCGYANTMTVIPEFSAYRRVTSLPAYPLSFHNSASKIREQMIERGRKFEALRGYHFQACSGTKILLPPGKSEERPVSGRVIVDAHAYYLTNDIVKPDLAPLIGDGEANQPQKSDEAEKRGKKNSKNRGCDGWGCTDGLCDFCRNEDEDDNDDTDTSDERNTPVVEGNAEMTVKAPNDAAGRSETLDDLTDDMCLVATPWVKGFDLKTKEWAQFYVDSITPVVWNDAAFNHLVLPGTEKQLAWEFVENKTLANSFDDFIQDKGRGIIILMFGPPGVGKTYTAEAVAEKARVPLYSMSAGDLGTVPKEVELALERALTLCGLWNAMLLLDEADVFLGARTDSDLARNELVAVFLTKLEYYTGVCFLTTNRTASIDTAFQSRVDLFLPYKDLTFEARKKVWQNFINRAGGAQVEIPDEDMNKLAEMKLNGREIKNLIKSAHLLGLKNGGVIQVDRLLMLARNRVAALGELKNN</sequence>
<dbReference type="InterPro" id="IPR054289">
    <property type="entry name" value="DUF7025"/>
</dbReference>
<dbReference type="GeneID" id="70229284"/>
<dbReference type="Gene3D" id="3.40.50.300">
    <property type="entry name" value="P-loop containing nucleotide triphosphate hydrolases"/>
    <property type="match status" value="1"/>
</dbReference>
<dbReference type="EMBL" id="JAGMUX010000007">
    <property type="protein sequence ID" value="KAH7253745.1"/>
    <property type="molecule type" value="Genomic_DNA"/>
</dbReference>
<dbReference type="SMART" id="SM00382">
    <property type="entry name" value="AAA"/>
    <property type="match status" value="1"/>
</dbReference>
<dbReference type="Pfam" id="PF22942">
    <property type="entry name" value="DUF7025"/>
    <property type="match status" value="1"/>
</dbReference>
<dbReference type="InterPro" id="IPR003593">
    <property type="entry name" value="AAA+_ATPase"/>
</dbReference>
<dbReference type="InterPro" id="IPR003959">
    <property type="entry name" value="ATPase_AAA_core"/>
</dbReference>
<dbReference type="OrthoDB" id="10042665at2759"/>
<dbReference type="SUPFAM" id="SSF52540">
    <property type="entry name" value="P-loop containing nucleoside triphosphate hydrolases"/>
    <property type="match status" value="1"/>
</dbReference>
<dbReference type="PANTHER" id="PTHR46411:SF3">
    <property type="entry name" value="AAA+ ATPASE DOMAIN-CONTAINING PROTEIN"/>
    <property type="match status" value="1"/>
</dbReference>
<name>A0A9P9HAR3_FUSRE</name>
<evidence type="ECO:0000259" key="2">
    <source>
        <dbReference type="SMART" id="SM00382"/>
    </source>
</evidence>
<dbReference type="PANTHER" id="PTHR46411">
    <property type="entry name" value="FAMILY ATPASE, PUTATIVE-RELATED"/>
    <property type="match status" value="1"/>
</dbReference>
<gene>
    <name evidence="3" type="ORF">BKA55DRAFT_689247</name>
</gene>
<dbReference type="Pfam" id="PF00004">
    <property type="entry name" value="AAA"/>
    <property type="match status" value="1"/>
</dbReference>
<evidence type="ECO:0000256" key="1">
    <source>
        <dbReference type="SAM" id="MobiDB-lite"/>
    </source>
</evidence>
<proteinExistence type="predicted"/>
<dbReference type="AlphaFoldDB" id="A0A9P9HAR3"/>
<accession>A0A9P9HAR3</accession>
<dbReference type="GO" id="GO:0016887">
    <property type="term" value="F:ATP hydrolysis activity"/>
    <property type="evidence" value="ECO:0007669"/>
    <property type="project" value="InterPro"/>
</dbReference>
<dbReference type="InterPro" id="IPR027417">
    <property type="entry name" value="P-loop_NTPase"/>
</dbReference>
<feature type="domain" description="AAA+ ATPase" evidence="2">
    <location>
        <begin position="464"/>
        <end position="591"/>
    </location>
</feature>
<organism evidence="3 4">
    <name type="scientific">Fusarium redolens</name>
    <dbReference type="NCBI Taxonomy" id="48865"/>
    <lineage>
        <taxon>Eukaryota</taxon>
        <taxon>Fungi</taxon>
        <taxon>Dikarya</taxon>
        <taxon>Ascomycota</taxon>
        <taxon>Pezizomycotina</taxon>
        <taxon>Sordariomycetes</taxon>
        <taxon>Hypocreomycetidae</taxon>
        <taxon>Hypocreales</taxon>
        <taxon>Nectriaceae</taxon>
        <taxon>Fusarium</taxon>
        <taxon>Fusarium redolens species complex</taxon>
    </lineage>
</organism>
<keyword evidence="4" id="KW-1185">Reference proteome</keyword>
<dbReference type="Proteomes" id="UP000720189">
    <property type="component" value="Unassembled WGS sequence"/>
</dbReference>
<reference evidence="3" key="1">
    <citation type="journal article" date="2021" name="Nat. Commun.">
        <title>Genetic determinants of endophytism in the Arabidopsis root mycobiome.</title>
        <authorList>
            <person name="Mesny F."/>
            <person name="Miyauchi S."/>
            <person name="Thiergart T."/>
            <person name="Pickel B."/>
            <person name="Atanasova L."/>
            <person name="Karlsson M."/>
            <person name="Huettel B."/>
            <person name="Barry K.W."/>
            <person name="Haridas S."/>
            <person name="Chen C."/>
            <person name="Bauer D."/>
            <person name="Andreopoulos W."/>
            <person name="Pangilinan J."/>
            <person name="LaButti K."/>
            <person name="Riley R."/>
            <person name="Lipzen A."/>
            <person name="Clum A."/>
            <person name="Drula E."/>
            <person name="Henrissat B."/>
            <person name="Kohler A."/>
            <person name="Grigoriev I.V."/>
            <person name="Martin F.M."/>
            <person name="Hacquard S."/>
        </authorList>
    </citation>
    <scope>NUCLEOTIDE SEQUENCE</scope>
    <source>
        <strain evidence="3">MPI-CAGE-AT-0023</strain>
    </source>
</reference>
<dbReference type="CDD" id="cd19481">
    <property type="entry name" value="RecA-like_protease"/>
    <property type="match status" value="1"/>
</dbReference>
<feature type="region of interest" description="Disordered" evidence="1">
    <location>
        <begin position="302"/>
        <end position="327"/>
    </location>
</feature>
<evidence type="ECO:0000313" key="4">
    <source>
        <dbReference type="Proteomes" id="UP000720189"/>
    </source>
</evidence>
<comment type="caution">
    <text evidence="3">The sequence shown here is derived from an EMBL/GenBank/DDBJ whole genome shotgun (WGS) entry which is preliminary data.</text>
</comment>
<dbReference type="RefSeq" id="XP_046049992.1">
    <property type="nucleotide sequence ID" value="XM_046199330.1"/>
</dbReference>
<evidence type="ECO:0000313" key="3">
    <source>
        <dbReference type="EMBL" id="KAH7253745.1"/>
    </source>
</evidence>
<protein>
    <submittedName>
        <fullName evidence="3">P-loop containing nucleoside triphosphate hydrolase protein</fullName>
    </submittedName>
</protein>
<keyword evidence="3" id="KW-0378">Hydrolase</keyword>